<organism evidence="2">
    <name type="scientific">marine metagenome</name>
    <dbReference type="NCBI Taxonomy" id="408172"/>
    <lineage>
        <taxon>unclassified sequences</taxon>
        <taxon>metagenomes</taxon>
        <taxon>ecological metagenomes</taxon>
    </lineage>
</organism>
<dbReference type="InterPro" id="IPR019734">
    <property type="entry name" value="TPR_rpt"/>
</dbReference>
<proteinExistence type="predicted"/>
<feature type="coiled-coil region" evidence="1">
    <location>
        <begin position="41"/>
        <end position="116"/>
    </location>
</feature>
<reference evidence="2" key="1">
    <citation type="submission" date="2018-05" db="EMBL/GenBank/DDBJ databases">
        <authorList>
            <person name="Lanie J.A."/>
            <person name="Ng W.-L."/>
            <person name="Kazmierczak K.M."/>
            <person name="Andrzejewski T.M."/>
            <person name="Davidsen T.M."/>
            <person name="Wayne K.J."/>
            <person name="Tettelin H."/>
            <person name="Glass J.I."/>
            <person name="Rusch D."/>
            <person name="Podicherti R."/>
            <person name="Tsui H.-C.T."/>
            <person name="Winkler M.E."/>
        </authorList>
    </citation>
    <scope>NUCLEOTIDE SEQUENCE</scope>
</reference>
<dbReference type="Pfam" id="PF13174">
    <property type="entry name" value="TPR_6"/>
    <property type="match status" value="1"/>
</dbReference>
<dbReference type="AlphaFoldDB" id="A0A381NSE0"/>
<sequence length="258" mass="29184">MIPRKIFSRFNLFLIFSFFFIIGCTSTGTNNTSAQKDTEAIAELKQKVLQQEALLKRMQKLAADQILLSNELEQSIPPQDLLESMQNGFVELRKNTRALEEQIAKLEKDVTAVELKVKQIPKPETKHFDTLRKQENIILGLISLQAGNPDQALVYLQDILKQKDQTPLKAQILMALGNGFLARGHATQAAYYYGIILREYSKSSHVPSALYYLGKAMEELAETEKQKVLWNELIKNHPKSPLAKRAKKRLSSSGPISD</sequence>
<dbReference type="SUPFAM" id="SSF48452">
    <property type="entry name" value="TPR-like"/>
    <property type="match status" value="1"/>
</dbReference>
<evidence type="ECO:0000256" key="1">
    <source>
        <dbReference type="SAM" id="Coils"/>
    </source>
</evidence>
<keyword evidence="1" id="KW-0175">Coiled coil</keyword>
<dbReference type="Gene3D" id="1.25.40.10">
    <property type="entry name" value="Tetratricopeptide repeat domain"/>
    <property type="match status" value="1"/>
</dbReference>
<gene>
    <name evidence="2" type="ORF">METZ01_LOCUS10400</name>
</gene>
<protein>
    <submittedName>
        <fullName evidence="2">Uncharacterized protein</fullName>
    </submittedName>
</protein>
<accession>A0A381NSE0</accession>
<name>A0A381NSE0_9ZZZZ</name>
<evidence type="ECO:0000313" key="2">
    <source>
        <dbReference type="EMBL" id="SUZ57546.1"/>
    </source>
</evidence>
<dbReference type="InterPro" id="IPR011990">
    <property type="entry name" value="TPR-like_helical_dom_sf"/>
</dbReference>
<dbReference type="PROSITE" id="PS51257">
    <property type="entry name" value="PROKAR_LIPOPROTEIN"/>
    <property type="match status" value="1"/>
</dbReference>
<dbReference type="EMBL" id="UINC01000564">
    <property type="protein sequence ID" value="SUZ57546.1"/>
    <property type="molecule type" value="Genomic_DNA"/>
</dbReference>